<organism evidence="1 2">
    <name type="scientific">Prunus armeniaca</name>
    <name type="common">Apricot</name>
    <name type="synonym">Armeniaca vulgaris</name>
    <dbReference type="NCBI Taxonomy" id="36596"/>
    <lineage>
        <taxon>Eukaryota</taxon>
        <taxon>Viridiplantae</taxon>
        <taxon>Streptophyta</taxon>
        <taxon>Embryophyta</taxon>
        <taxon>Tracheophyta</taxon>
        <taxon>Spermatophyta</taxon>
        <taxon>Magnoliopsida</taxon>
        <taxon>eudicotyledons</taxon>
        <taxon>Gunneridae</taxon>
        <taxon>Pentapetalae</taxon>
        <taxon>rosids</taxon>
        <taxon>fabids</taxon>
        <taxon>Rosales</taxon>
        <taxon>Rosaceae</taxon>
        <taxon>Amygdaloideae</taxon>
        <taxon>Amygdaleae</taxon>
        <taxon>Prunus</taxon>
    </lineage>
</organism>
<evidence type="ECO:0000313" key="1">
    <source>
        <dbReference type="EMBL" id="CAB4289103.1"/>
    </source>
</evidence>
<sequence>MAPVWPGLEKPKELGGKKKMARVWPGLEKSKDLVDAKGNEIRQYNCFVVEFPSVSF</sequence>
<protein>
    <submittedName>
        <fullName evidence="1">Uncharacterized protein</fullName>
    </submittedName>
</protein>
<dbReference type="EMBL" id="CAEKDK010000008">
    <property type="protein sequence ID" value="CAB4289103.1"/>
    <property type="molecule type" value="Genomic_DNA"/>
</dbReference>
<dbReference type="AlphaFoldDB" id="A0A6J5VLR8"/>
<reference evidence="1 2" key="1">
    <citation type="submission" date="2020-05" db="EMBL/GenBank/DDBJ databases">
        <authorList>
            <person name="Campoy J."/>
            <person name="Schneeberger K."/>
            <person name="Spophaly S."/>
        </authorList>
    </citation>
    <scope>NUCLEOTIDE SEQUENCE [LARGE SCALE GENOMIC DNA]</scope>
    <source>
        <strain evidence="1">PruArmRojPasFocal</strain>
    </source>
</reference>
<evidence type="ECO:0000313" key="2">
    <source>
        <dbReference type="Proteomes" id="UP000507222"/>
    </source>
</evidence>
<dbReference type="Proteomes" id="UP000507222">
    <property type="component" value="Unassembled WGS sequence"/>
</dbReference>
<gene>
    <name evidence="1" type="ORF">CURHAP_LOCUS47485</name>
</gene>
<proteinExistence type="predicted"/>
<name>A0A6J5VLR8_PRUAR</name>
<accession>A0A6J5VLR8</accession>